<name>I4YKD4_9HYPH</name>
<dbReference type="PATRIC" id="fig|864069.3.peg.7424"/>
<dbReference type="GO" id="GO:0000160">
    <property type="term" value="P:phosphorelay signal transduction system"/>
    <property type="evidence" value="ECO:0007669"/>
    <property type="project" value="InterPro"/>
</dbReference>
<dbReference type="AlphaFoldDB" id="I4YKD4"/>
<accession>I4YKD4</accession>
<dbReference type="OrthoDB" id="582170at2"/>
<dbReference type="PANTHER" id="PTHR44591">
    <property type="entry name" value="STRESS RESPONSE REGULATOR PROTEIN 1"/>
    <property type="match status" value="1"/>
</dbReference>
<dbReference type="SUPFAM" id="SSF52172">
    <property type="entry name" value="CheY-like"/>
    <property type="match status" value="1"/>
</dbReference>
<dbReference type="InterPro" id="IPR050595">
    <property type="entry name" value="Bact_response_regulator"/>
</dbReference>
<dbReference type="RefSeq" id="WP_009764888.1">
    <property type="nucleotide sequence ID" value="NZ_CP141050.1"/>
</dbReference>
<gene>
    <name evidence="4" type="ORF">MicloDRAFT_00069450</name>
</gene>
<dbReference type="PROSITE" id="PS50110">
    <property type="entry name" value="RESPONSE_REGULATORY"/>
    <property type="match status" value="1"/>
</dbReference>
<reference evidence="4 5" key="1">
    <citation type="submission" date="2012-02" db="EMBL/GenBank/DDBJ databases">
        <title>Improved High-Quality Draft sequence of Microvirga sp. WSM3557.</title>
        <authorList>
            <consortium name="US DOE Joint Genome Institute"/>
            <person name="Lucas S."/>
            <person name="Han J."/>
            <person name="Lapidus A."/>
            <person name="Cheng J.-F."/>
            <person name="Goodwin L."/>
            <person name="Pitluck S."/>
            <person name="Peters L."/>
            <person name="Zhang X."/>
            <person name="Detter J.C."/>
            <person name="Han C."/>
            <person name="Tapia R."/>
            <person name="Land M."/>
            <person name="Hauser L."/>
            <person name="Kyrpides N."/>
            <person name="Ivanova N."/>
            <person name="Pagani I."/>
            <person name="Brau L."/>
            <person name="Yates R."/>
            <person name="O'Hara G."/>
            <person name="Rui T."/>
            <person name="Howieson J."/>
            <person name="Reeve W."/>
            <person name="Woyke T."/>
        </authorList>
    </citation>
    <scope>NUCLEOTIDE SEQUENCE [LARGE SCALE GENOMIC DNA]</scope>
    <source>
        <strain evidence="4 5">WSM3557</strain>
    </source>
</reference>
<organism evidence="4 5">
    <name type="scientific">Microvirga lotononidis</name>
    <dbReference type="NCBI Taxonomy" id="864069"/>
    <lineage>
        <taxon>Bacteria</taxon>
        <taxon>Pseudomonadati</taxon>
        <taxon>Pseudomonadota</taxon>
        <taxon>Alphaproteobacteria</taxon>
        <taxon>Hyphomicrobiales</taxon>
        <taxon>Methylobacteriaceae</taxon>
        <taxon>Microvirga</taxon>
    </lineage>
</organism>
<dbReference type="SMART" id="SM00448">
    <property type="entry name" value="REC"/>
    <property type="match status" value="1"/>
</dbReference>
<feature type="modified residue" description="4-aspartylphosphate" evidence="2">
    <location>
        <position position="58"/>
    </location>
</feature>
<evidence type="ECO:0000256" key="2">
    <source>
        <dbReference type="PROSITE-ProRule" id="PRU00169"/>
    </source>
</evidence>
<keyword evidence="4" id="KW-0238">DNA-binding</keyword>
<keyword evidence="5" id="KW-1185">Reference proteome</keyword>
<dbReference type="HOGENOM" id="CLU_000445_69_11_5"/>
<dbReference type="Gene3D" id="3.40.50.2300">
    <property type="match status" value="1"/>
</dbReference>
<dbReference type="EMBL" id="JH660648">
    <property type="protein sequence ID" value="EIM24426.1"/>
    <property type="molecule type" value="Genomic_DNA"/>
</dbReference>
<dbReference type="InterPro" id="IPR001789">
    <property type="entry name" value="Sig_transdc_resp-reg_receiver"/>
</dbReference>
<evidence type="ECO:0000313" key="5">
    <source>
        <dbReference type="Proteomes" id="UP000003947"/>
    </source>
</evidence>
<dbReference type="eggNOG" id="COG0784">
    <property type="taxonomic scope" value="Bacteria"/>
</dbReference>
<keyword evidence="1 2" id="KW-0597">Phosphoprotein</keyword>
<evidence type="ECO:0000256" key="1">
    <source>
        <dbReference type="ARBA" id="ARBA00022553"/>
    </source>
</evidence>
<dbReference type="Proteomes" id="UP000003947">
    <property type="component" value="Unassembled WGS sequence"/>
</dbReference>
<evidence type="ECO:0000259" key="3">
    <source>
        <dbReference type="PROSITE" id="PS50110"/>
    </source>
</evidence>
<dbReference type="PANTHER" id="PTHR44591:SF24">
    <property type="entry name" value="PROTEIN-GLUTAMATE METHYLESTERASE_PROTEIN-GLUTAMINE GLUTAMINASE 1"/>
    <property type="match status" value="1"/>
</dbReference>
<feature type="domain" description="Response regulatory" evidence="3">
    <location>
        <begin position="8"/>
        <end position="118"/>
    </location>
</feature>
<dbReference type="STRING" id="864069.MicloDRAFT_00069450"/>
<dbReference type="InterPro" id="IPR011006">
    <property type="entry name" value="CheY-like_superfamily"/>
</dbReference>
<protein>
    <submittedName>
        <fullName evidence="4">Response regulator with CheY-like receiver, AAA-type ATPase, and DNA-binding domains</fullName>
    </submittedName>
</protein>
<proteinExistence type="predicted"/>
<dbReference type="GO" id="GO:0003677">
    <property type="term" value="F:DNA binding"/>
    <property type="evidence" value="ECO:0007669"/>
    <property type="project" value="UniProtKB-KW"/>
</dbReference>
<evidence type="ECO:0000313" key="4">
    <source>
        <dbReference type="EMBL" id="EIM24426.1"/>
    </source>
</evidence>
<dbReference type="Pfam" id="PF00072">
    <property type="entry name" value="Response_reg"/>
    <property type="match status" value="1"/>
</dbReference>
<sequence>MQTVRGHRVLIVEDETLVSMLIEDMVGDCGGYVVGPAATFEQAIAIALDEDLDLAILDVNVAGLVVYPVADILRHRGIPFMFVTGYDSSVIPERYRHTCVLSKPFSHQTFSDTVGNVLASMIAERAI</sequence>